<dbReference type="AlphaFoldDB" id="A0A8J2QT00"/>
<dbReference type="OrthoDB" id="7735955at2759"/>
<feature type="region of interest" description="Disordered" evidence="2">
    <location>
        <begin position="135"/>
        <end position="171"/>
    </location>
</feature>
<accession>A0A8J2QT00</accession>
<name>A0A8J2QT00_9NEOP</name>
<dbReference type="Proteomes" id="UP000789524">
    <property type="component" value="Unassembled WGS sequence"/>
</dbReference>
<proteinExistence type="predicted"/>
<feature type="coiled-coil region" evidence="1">
    <location>
        <begin position="286"/>
        <end position="335"/>
    </location>
</feature>
<dbReference type="EMBL" id="CAKASE010000061">
    <property type="protein sequence ID" value="CAG9568684.1"/>
    <property type="molecule type" value="Genomic_DNA"/>
</dbReference>
<sequence length="531" mass="63817">MLSNEDLERLIKTKRREIEQEKIQLGLSEHNDVDQKTCVGEEEKKVEYRQRALSESNALQNTNKNEEIPADLERYIRRYIGLPSMLKAGEFSPNNPLIREEWSGGDVLRSLGEYERRRNTLRRIRQIQYKEYLDQQAKKKQEAKEEAERKQKEREERERLKEEKERERDQERIDFRDNSPVIRRRSVSVVTNEHYVKKVDTGVQVDKASSPLSVAVQTDERDTFLGTLTQAERELSPRCVDRYDRRRSYGDCDDRARVTSVFDEDMVRMRNMRAEQEALERRRYYQKELQNQIIEQQRLRDERKNREKMLEMAEMRRLEEQLRSLKMAQDRDKRTHRERHAAMLDHALEYEKKRSDLQKDIDYQNNMLKIHTEHKRQESPKMTYYKEDKPYSTNIPDSSIFSENYDVENYLRRNLNPYKDIKKDKNIESRIKDRNVVMEKSVETKDKTDKFDSLIPVLRHSPKITNDTERDLNISEKMKIVDDKWQVPVVQKNILKSVNDKGKNISILTQLGSIRKQLQLEQMRLDKLTKE</sequence>
<keyword evidence="4" id="KW-1185">Reference proteome</keyword>
<keyword evidence="1" id="KW-0175">Coiled coil</keyword>
<gene>
    <name evidence="3" type="ORF">DCHRY22_LOCUS8527</name>
</gene>
<comment type="caution">
    <text evidence="3">The sequence shown here is derived from an EMBL/GenBank/DDBJ whole genome shotgun (WGS) entry which is preliminary data.</text>
</comment>
<evidence type="ECO:0000313" key="3">
    <source>
        <dbReference type="EMBL" id="CAG9568684.1"/>
    </source>
</evidence>
<evidence type="ECO:0000313" key="4">
    <source>
        <dbReference type="Proteomes" id="UP000789524"/>
    </source>
</evidence>
<reference evidence="3" key="1">
    <citation type="submission" date="2021-09" db="EMBL/GenBank/DDBJ databases">
        <authorList>
            <person name="Martin H S."/>
        </authorList>
    </citation>
    <scope>NUCLEOTIDE SEQUENCE</scope>
</reference>
<evidence type="ECO:0000256" key="1">
    <source>
        <dbReference type="SAM" id="Coils"/>
    </source>
</evidence>
<evidence type="ECO:0000256" key="2">
    <source>
        <dbReference type="SAM" id="MobiDB-lite"/>
    </source>
</evidence>
<protein>
    <submittedName>
        <fullName evidence="3">(African queen) hypothetical protein</fullName>
    </submittedName>
</protein>
<organism evidence="3 4">
    <name type="scientific">Danaus chrysippus</name>
    <name type="common">African queen</name>
    <dbReference type="NCBI Taxonomy" id="151541"/>
    <lineage>
        <taxon>Eukaryota</taxon>
        <taxon>Metazoa</taxon>
        <taxon>Ecdysozoa</taxon>
        <taxon>Arthropoda</taxon>
        <taxon>Hexapoda</taxon>
        <taxon>Insecta</taxon>
        <taxon>Pterygota</taxon>
        <taxon>Neoptera</taxon>
        <taxon>Endopterygota</taxon>
        <taxon>Lepidoptera</taxon>
        <taxon>Glossata</taxon>
        <taxon>Ditrysia</taxon>
        <taxon>Papilionoidea</taxon>
        <taxon>Nymphalidae</taxon>
        <taxon>Danainae</taxon>
        <taxon>Danaini</taxon>
        <taxon>Danaina</taxon>
        <taxon>Danaus</taxon>
        <taxon>Anosia</taxon>
    </lineage>
</organism>